<feature type="compositionally biased region" description="Basic and acidic residues" evidence="1">
    <location>
        <begin position="401"/>
        <end position="413"/>
    </location>
</feature>
<dbReference type="OrthoDB" id="46254at2759"/>
<keyword evidence="3" id="KW-1185">Reference proteome</keyword>
<feature type="region of interest" description="Disordered" evidence="1">
    <location>
        <begin position="371"/>
        <end position="413"/>
    </location>
</feature>
<evidence type="ECO:0000313" key="3">
    <source>
        <dbReference type="Proteomes" id="UP000198406"/>
    </source>
</evidence>
<sequence length="413" mass="46252">MFPQATSHGNTLSFVLPGSKQQLNVKFPDSRLAVCEKCKKNFKTRDMCRVRNNHTAPPWTTAYICVTIDDSCLDENGKYTDKPLTVRMVQWQPYCVKKPFGGSKTPVCAACKRTNRTRSFCRERHKHRLLPWCTVYVLLSSLDAADPSTVVADPSSLVDDKETSDVVKEEKKRPTREEEETEEQEKPSAEEKAGEDETPKELEQQEDEKNSRDDQTVLTINSDNGDPGDDINDIAESRTFLVKLSCRGISVHWLELSEYDSSENAPFPGQMQTETQQFVSGMGIPGMDPNMTYFNHNASYAAQQHQNALQSRQQYFFQMQQQQQQFGKRQEWASFAPNGPQPGDHGAEVAGHPPAAWGLYYAPAGGYAPSHHIGGHEPGGHSGVPQHGAEGHNNVYSGSPHRNEEQGAKRQRI</sequence>
<dbReference type="Proteomes" id="UP000198406">
    <property type="component" value="Unassembled WGS sequence"/>
</dbReference>
<reference evidence="2 3" key="1">
    <citation type="journal article" date="2015" name="Plant Cell">
        <title>Oil accumulation by the oleaginous diatom Fistulifera solaris as revealed by the genome and transcriptome.</title>
        <authorList>
            <person name="Tanaka T."/>
            <person name="Maeda Y."/>
            <person name="Veluchamy A."/>
            <person name="Tanaka M."/>
            <person name="Abida H."/>
            <person name="Marechal E."/>
            <person name="Bowler C."/>
            <person name="Muto M."/>
            <person name="Sunaga Y."/>
            <person name="Tanaka M."/>
            <person name="Yoshino T."/>
            <person name="Taniguchi T."/>
            <person name="Fukuda Y."/>
            <person name="Nemoto M."/>
            <person name="Matsumoto M."/>
            <person name="Wong P.S."/>
            <person name="Aburatani S."/>
            <person name="Fujibuchi W."/>
        </authorList>
    </citation>
    <scope>NUCLEOTIDE SEQUENCE [LARGE SCALE GENOMIC DNA]</scope>
    <source>
        <strain evidence="2 3">JPCC DA0580</strain>
    </source>
</reference>
<name>A0A1Z5K1F7_FISSO</name>
<proteinExistence type="predicted"/>
<feature type="compositionally biased region" description="Basic and acidic residues" evidence="1">
    <location>
        <begin position="158"/>
        <end position="176"/>
    </location>
</feature>
<gene>
    <name evidence="2" type="ORF">FisN_17Lh068</name>
</gene>
<dbReference type="EMBL" id="BDSP01000143">
    <property type="protein sequence ID" value="GAX20115.1"/>
    <property type="molecule type" value="Genomic_DNA"/>
</dbReference>
<evidence type="ECO:0000256" key="1">
    <source>
        <dbReference type="SAM" id="MobiDB-lite"/>
    </source>
</evidence>
<protein>
    <submittedName>
        <fullName evidence="2">Uncharacterized protein</fullName>
    </submittedName>
</protein>
<accession>A0A1Z5K1F7</accession>
<evidence type="ECO:0000313" key="2">
    <source>
        <dbReference type="EMBL" id="GAX20115.1"/>
    </source>
</evidence>
<organism evidence="2 3">
    <name type="scientific">Fistulifera solaris</name>
    <name type="common">Oleaginous diatom</name>
    <dbReference type="NCBI Taxonomy" id="1519565"/>
    <lineage>
        <taxon>Eukaryota</taxon>
        <taxon>Sar</taxon>
        <taxon>Stramenopiles</taxon>
        <taxon>Ochrophyta</taxon>
        <taxon>Bacillariophyta</taxon>
        <taxon>Bacillariophyceae</taxon>
        <taxon>Bacillariophycidae</taxon>
        <taxon>Naviculales</taxon>
        <taxon>Naviculaceae</taxon>
        <taxon>Fistulifera</taxon>
    </lineage>
</organism>
<feature type="region of interest" description="Disordered" evidence="1">
    <location>
        <begin position="148"/>
        <end position="231"/>
    </location>
</feature>
<dbReference type="AlphaFoldDB" id="A0A1Z5K1F7"/>
<comment type="caution">
    <text evidence="2">The sequence shown here is derived from an EMBL/GenBank/DDBJ whole genome shotgun (WGS) entry which is preliminary data.</text>
</comment>
<feature type="compositionally biased region" description="Basic and acidic residues" evidence="1">
    <location>
        <begin position="184"/>
        <end position="215"/>
    </location>
</feature>
<dbReference type="InParanoid" id="A0A1Z5K1F7"/>